<proteinExistence type="predicted"/>
<accession>A0A9P7CZ50</accession>
<evidence type="ECO:0000313" key="2">
    <source>
        <dbReference type="Proteomes" id="UP000714275"/>
    </source>
</evidence>
<gene>
    <name evidence="1" type="ORF">EV702DRAFT_1049267</name>
</gene>
<dbReference type="OrthoDB" id="3270899at2759"/>
<organism evidence="1 2">
    <name type="scientific">Suillus placidus</name>
    <dbReference type="NCBI Taxonomy" id="48579"/>
    <lineage>
        <taxon>Eukaryota</taxon>
        <taxon>Fungi</taxon>
        <taxon>Dikarya</taxon>
        <taxon>Basidiomycota</taxon>
        <taxon>Agaricomycotina</taxon>
        <taxon>Agaricomycetes</taxon>
        <taxon>Agaricomycetidae</taxon>
        <taxon>Boletales</taxon>
        <taxon>Suillineae</taxon>
        <taxon>Suillaceae</taxon>
        <taxon>Suillus</taxon>
    </lineage>
</organism>
<reference evidence="1" key="1">
    <citation type="journal article" date="2020" name="New Phytol.">
        <title>Comparative genomics reveals dynamic genome evolution in host specialist ectomycorrhizal fungi.</title>
        <authorList>
            <person name="Lofgren L.A."/>
            <person name="Nguyen N.H."/>
            <person name="Vilgalys R."/>
            <person name="Ruytinx J."/>
            <person name="Liao H.L."/>
            <person name="Branco S."/>
            <person name="Kuo A."/>
            <person name="LaButti K."/>
            <person name="Lipzen A."/>
            <person name="Andreopoulos W."/>
            <person name="Pangilinan J."/>
            <person name="Riley R."/>
            <person name="Hundley H."/>
            <person name="Na H."/>
            <person name="Barry K."/>
            <person name="Grigoriev I.V."/>
            <person name="Stajich J.E."/>
            <person name="Kennedy P.G."/>
        </authorList>
    </citation>
    <scope>NUCLEOTIDE SEQUENCE</scope>
    <source>
        <strain evidence="1">DOB743</strain>
    </source>
</reference>
<keyword evidence="2" id="KW-1185">Reference proteome</keyword>
<protein>
    <submittedName>
        <fullName evidence="1">Uncharacterized protein</fullName>
    </submittedName>
</protein>
<dbReference type="Proteomes" id="UP000714275">
    <property type="component" value="Unassembled WGS sequence"/>
</dbReference>
<evidence type="ECO:0000313" key="1">
    <source>
        <dbReference type="EMBL" id="KAG1770822.1"/>
    </source>
</evidence>
<comment type="caution">
    <text evidence="1">The sequence shown here is derived from an EMBL/GenBank/DDBJ whole genome shotgun (WGS) entry which is preliminary data.</text>
</comment>
<sequence length="550" mass="63053">MCRSLWSRETSAMGHRVLVVLDPHFSKDSALEASTLADWVTYDYPVKMAASLLSSQALRGSIFRGETDRIIRKRPGFVPVLLHEKLLVWLRIQHRGMVVDFMQFRKFRDLMLAPNPNFTREFQHYHAIWGGLDLTVDPRQVVKVSQAYNLLKVLSSEKGCGLESPAQLHRYIERLQMLESILPVWPPSREMMFASKKFNVIKTLDEIAGNTINSPRPQTEILSRTNRSQSFEGFVLKREGSDCTRHIFLPGKIDSSNLPRDQGGFRWLKQSYVPTLRHVGEWRVIVLDCRPLWVIHTSPGNNENQMIFCHRDAGLSLEKMSSRLQKPYGFDDIMDPVGGTVAERHLADGELESFVVAILSSLIAIEEGILQGTSSLRLMARVDLGVLRGSDGRLGYFVNEVERGIMISLFSQGNPRWTLRLADEFSALFSQWIDDTSRDMHRTIEPRTLRQHGSIVFSYDVLDSEDLEILSKTATFVQVYCEKRSKGWIYGSGYRWDNAVLKFDKTLFVASRRATIESETHLVCIQLVSKKLFPQRNNWDQKKLQTSKIL</sequence>
<dbReference type="AlphaFoldDB" id="A0A9P7CZ50"/>
<dbReference type="EMBL" id="JABBWD010000063">
    <property type="protein sequence ID" value="KAG1770822.1"/>
    <property type="molecule type" value="Genomic_DNA"/>
</dbReference>
<name>A0A9P7CZ50_9AGAM</name>